<dbReference type="InterPro" id="IPR035959">
    <property type="entry name" value="RutC-like_sf"/>
</dbReference>
<dbReference type="RefSeq" id="WP_130598010.1">
    <property type="nucleotide sequence ID" value="NZ_CP036200.1"/>
</dbReference>
<dbReference type="CDD" id="cd00448">
    <property type="entry name" value="YjgF_YER057c_UK114_family"/>
    <property type="match status" value="1"/>
</dbReference>
<organism evidence="3 4">
    <name type="scientific">Shewanella maritima</name>
    <dbReference type="NCBI Taxonomy" id="2520507"/>
    <lineage>
        <taxon>Bacteria</taxon>
        <taxon>Pseudomonadati</taxon>
        <taxon>Pseudomonadota</taxon>
        <taxon>Gammaproteobacteria</taxon>
        <taxon>Alteromonadales</taxon>
        <taxon>Shewanellaceae</taxon>
        <taxon>Shewanella</taxon>
    </lineage>
</organism>
<proteinExistence type="predicted"/>
<dbReference type="InterPro" id="IPR006175">
    <property type="entry name" value="YjgF/YER057c/UK114"/>
</dbReference>
<dbReference type="Gene3D" id="1.20.58.520">
    <property type="entry name" value="Amidohydrolase"/>
    <property type="match status" value="1"/>
</dbReference>
<evidence type="ECO:0000313" key="4">
    <source>
        <dbReference type="Proteomes" id="UP000291106"/>
    </source>
</evidence>
<dbReference type="OrthoDB" id="6190564at2"/>
<dbReference type="InterPro" id="IPR032466">
    <property type="entry name" value="Metal_Hydrolase"/>
</dbReference>
<keyword evidence="4" id="KW-1185">Reference proteome</keyword>
<keyword evidence="3" id="KW-0378">Hydrolase</keyword>
<dbReference type="Pfam" id="PF01979">
    <property type="entry name" value="Amidohydro_1"/>
    <property type="match status" value="1"/>
</dbReference>
<accession>A0A411PEN4</accession>
<gene>
    <name evidence="3" type="ORF">EXU30_04480</name>
</gene>
<feature type="signal peptide" evidence="1">
    <location>
        <begin position="1"/>
        <end position="26"/>
    </location>
</feature>
<dbReference type="AlphaFoldDB" id="A0A411PEN4"/>
<feature type="domain" description="Amidohydrolase-related" evidence="2">
    <location>
        <begin position="80"/>
        <end position="433"/>
    </location>
</feature>
<name>A0A411PEN4_9GAMM</name>
<feature type="chain" id="PRO_5019028839" evidence="1">
    <location>
        <begin position="27"/>
        <end position="550"/>
    </location>
</feature>
<dbReference type="Gene3D" id="3.40.50.10910">
    <property type="entry name" value="Amidohydrolase"/>
    <property type="match status" value="1"/>
</dbReference>
<dbReference type="Gene3D" id="2.30.40.10">
    <property type="entry name" value="Urease, subunit C, domain 1"/>
    <property type="match status" value="1"/>
</dbReference>
<dbReference type="SUPFAM" id="SSF51556">
    <property type="entry name" value="Metallo-dependent hydrolases"/>
    <property type="match status" value="1"/>
</dbReference>
<dbReference type="Proteomes" id="UP000291106">
    <property type="component" value="Chromosome"/>
</dbReference>
<dbReference type="InterPro" id="IPR006680">
    <property type="entry name" value="Amidohydro-rel"/>
</dbReference>
<keyword evidence="1" id="KW-0732">Signal</keyword>
<dbReference type="PANTHER" id="PTHR43135">
    <property type="entry name" value="ALPHA-D-RIBOSE 1-METHYLPHOSPHONATE 5-TRIPHOSPHATE DIPHOSPHATASE"/>
    <property type="match status" value="1"/>
</dbReference>
<dbReference type="Gene3D" id="3.30.1330.40">
    <property type="entry name" value="RutC-like"/>
    <property type="match status" value="1"/>
</dbReference>
<dbReference type="SUPFAM" id="SSF55298">
    <property type="entry name" value="YjgF-like"/>
    <property type="match status" value="1"/>
</dbReference>
<dbReference type="SUPFAM" id="SSF51338">
    <property type="entry name" value="Composite domain of metallo-dependent hydrolases"/>
    <property type="match status" value="1"/>
</dbReference>
<evidence type="ECO:0000259" key="2">
    <source>
        <dbReference type="Pfam" id="PF01979"/>
    </source>
</evidence>
<dbReference type="KEGG" id="smai:EXU30_04480"/>
<reference evidence="3 4" key="1">
    <citation type="submission" date="2019-02" db="EMBL/GenBank/DDBJ databases">
        <title>Shewanella sp. D4-2 isolated from Dokdo Island.</title>
        <authorList>
            <person name="Baek K."/>
        </authorList>
    </citation>
    <scope>NUCLEOTIDE SEQUENCE [LARGE SCALE GENOMIC DNA]</scope>
    <source>
        <strain evidence="3 4">D4-2</strain>
    </source>
</reference>
<dbReference type="EMBL" id="CP036200">
    <property type="protein sequence ID" value="QBF82037.1"/>
    <property type="molecule type" value="Genomic_DNA"/>
</dbReference>
<dbReference type="InterPro" id="IPR051781">
    <property type="entry name" value="Metallo-dep_Hydrolase"/>
</dbReference>
<dbReference type="Pfam" id="PF01042">
    <property type="entry name" value="Ribonuc_L-PSP"/>
    <property type="match status" value="1"/>
</dbReference>
<protein>
    <submittedName>
        <fullName evidence="3">Amidohydrolase</fullName>
    </submittedName>
</protein>
<dbReference type="PANTHER" id="PTHR43135:SF3">
    <property type="entry name" value="ALPHA-D-RIBOSE 1-METHYLPHOSPHONATE 5-TRIPHOSPHATE DIPHOSPHATASE"/>
    <property type="match status" value="1"/>
</dbReference>
<evidence type="ECO:0000313" key="3">
    <source>
        <dbReference type="EMBL" id="QBF82037.1"/>
    </source>
</evidence>
<evidence type="ECO:0000256" key="1">
    <source>
        <dbReference type="SAM" id="SignalP"/>
    </source>
</evidence>
<sequence>MANHSCLSTASLAFAIASLFSAPSIADSIALTNINIIDVESLTINKAQHVLIEDDRIVSIKSRKPRYKKHVRVIDMSDKYLIPGYIDTHVHHATVPDGSDNDITTRKRLRHLLQGGVTSVRDMGGDVRALSSLKRRAEIDAIQSPDIYYSVIIGGEEFFADPRTVASALGREPGKVDWMRAVDENSDFDTIMLRALGTGATGIKIYAKVPANVVEMLASAAKKHGLKVWSHAYIGPAKPQEIVNAGVETISHAPDISAHVVDNFYELRRKGELITDKQLQDSQQLSRYEGLMQDMLSKDTILDSTLTVFEQTKAQRGARGEMLENWGYEFTKLAHMNGITIATGTDSASDYFGHTTPLVFNEMQLLVHEASLSPLEAIQAATINGAKVIGIEQDYGSIAVGKKANLVVLNQDPSDNIHFARDIAHVIKNGEFVYRGSNPKLPFVDAKKAGGMLWMSGQLGNYPTTMTLAGDDIKSQMTQAMKNIGNVLEQHDLGYQDIVKCTLMLEDIDQWQAANEAYTPFFDSYPTRSAFGKADLALGAKVEVECIAEL</sequence>
<dbReference type="InterPro" id="IPR011059">
    <property type="entry name" value="Metal-dep_hydrolase_composite"/>
</dbReference>
<dbReference type="GO" id="GO:0016810">
    <property type="term" value="F:hydrolase activity, acting on carbon-nitrogen (but not peptide) bonds"/>
    <property type="evidence" value="ECO:0007669"/>
    <property type="project" value="InterPro"/>
</dbReference>
<dbReference type="Gene3D" id="3.30.110.90">
    <property type="entry name" value="Amidohydrolase"/>
    <property type="match status" value="1"/>
</dbReference>